<dbReference type="GO" id="GO:2000640">
    <property type="term" value="P:positive regulation of SREBP signaling pathway"/>
    <property type="evidence" value="ECO:0007669"/>
    <property type="project" value="InterPro"/>
</dbReference>
<keyword evidence="5 9" id="KW-0472">Membrane</keyword>
<comment type="subcellular location">
    <subcellularLocation>
        <location evidence="1">Golgi apparatus membrane</location>
        <topology evidence="1">Single-pass membrane protein</topology>
    </subcellularLocation>
</comment>
<organism evidence="10 11">
    <name type="scientific">Paspalum notatum var. saurae</name>
    <dbReference type="NCBI Taxonomy" id="547442"/>
    <lineage>
        <taxon>Eukaryota</taxon>
        <taxon>Viridiplantae</taxon>
        <taxon>Streptophyta</taxon>
        <taxon>Embryophyta</taxon>
        <taxon>Tracheophyta</taxon>
        <taxon>Spermatophyta</taxon>
        <taxon>Magnoliopsida</taxon>
        <taxon>Liliopsida</taxon>
        <taxon>Poales</taxon>
        <taxon>Poaceae</taxon>
        <taxon>PACMAD clade</taxon>
        <taxon>Panicoideae</taxon>
        <taxon>Andropogonodae</taxon>
        <taxon>Paspaleae</taxon>
        <taxon>Paspalinae</taxon>
        <taxon>Paspalum</taxon>
    </lineage>
</organism>
<reference evidence="10 11" key="1">
    <citation type="submission" date="2024-02" db="EMBL/GenBank/DDBJ databases">
        <title>High-quality chromosome-scale genome assembly of Pensacola bahiagrass (Paspalum notatum Flugge var. saurae).</title>
        <authorList>
            <person name="Vega J.M."/>
            <person name="Podio M."/>
            <person name="Orjuela J."/>
            <person name="Siena L.A."/>
            <person name="Pessino S.C."/>
            <person name="Combes M.C."/>
            <person name="Mariac C."/>
            <person name="Albertini E."/>
            <person name="Pupilli F."/>
            <person name="Ortiz J.P.A."/>
            <person name="Leblanc O."/>
        </authorList>
    </citation>
    <scope>NUCLEOTIDE SEQUENCE [LARGE SCALE GENOMIC DNA]</scope>
    <source>
        <strain evidence="10">R1</strain>
        <tissue evidence="10">Leaf</tissue>
    </source>
</reference>
<dbReference type="Pfam" id="PF10218">
    <property type="entry name" value="SPRING1"/>
    <property type="match status" value="1"/>
</dbReference>
<feature type="transmembrane region" description="Helical" evidence="9">
    <location>
        <begin position="58"/>
        <end position="80"/>
    </location>
</feature>
<gene>
    <name evidence="10" type="ORF">U9M48_033340</name>
</gene>
<protein>
    <recommendedName>
        <fullName evidence="8">SREBP regulating gene protein</fullName>
    </recommendedName>
</protein>
<evidence type="ECO:0000256" key="4">
    <source>
        <dbReference type="ARBA" id="ARBA00023034"/>
    </source>
</evidence>
<comment type="similarity">
    <text evidence="7">Belongs to the SPRING family.</text>
</comment>
<keyword evidence="2 9" id="KW-0812">Transmembrane</keyword>
<evidence type="ECO:0000313" key="11">
    <source>
        <dbReference type="Proteomes" id="UP001341281"/>
    </source>
</evidence>
<dbReference type="GO" id="GO:0000139">
    <property type="term" value="C:Golgi membrane"/>
    <property type="evidence" value="ECO:0007669"/>
    <property type="project" value="UniProtKB-SubCell"/>
</dbReference>
<evidence type="ECO:0000256" key="2">
    <source>
        <dbReference type="ARBA" id="ARBA00022692"/>
    </source>
</evidence>
<dbReference type="PANTHER" id="PTHR13481:SF0">
    <property type="entry name" value="SREBP REGULATING GENE PROTEIN"/>
    <property type="match status" value="1"/>
</dbReference>
<evidence type="ECO:0000256" key="1">
    <source>
        <dbReference type="ARBA" id="ARBA00004194"/>
    </source>
</evidence>
<proteinExistence type="inferred from homology"/>
<keyword evidence="6" id="KW-0325">Glycoprotein</keyword>
<keyword evidence="11" id="KW-1185">Reference proteome</keyword>
<evidence type="ECO:0000313" key="10">
    <source>
        <dbReference type="EMBL" id="WVZ86584.1"/>
    </source>
</evidence>
<dbReference type="Proteomes" id="UP001341281">
    <property type="component" value="Chromosome 07"/>
</dbReference>
<evidence type="ECO:0000256" key="9">
    <source>
        <dbReference type="SAM" id="Phobius"/>
    </source>
</evidence>
<dbReference type="InterPro" id="IPR019352">
    <property type="entry name" value="SPRING1"/>
</dbReference>
<evidence type="ECO:0000256" key="8">
    <source>
        <dbReference type="ARBA" id="ARBA00023485"/>
    </source>
</evidence>
<evidence type="ECO:0000256" key="7">
    <source>
        <dbReference type="ARBA" id="ARBA00023461"/>
    </source>
</evidence>
<evidence type="ECO:0000256" key="5">
    <source>
        <dbReference type="ARBA" id="ARBA00023136"/>
    </source>
</evidence>
<evidence type="ECO:0000256" key="6">
    <source>
        <dbReference type="ARBA" id="ARBA00023180"/>
    </source>
</evidence>
<dbReference type="AlphaFoldDB" id="A0AAQ3U820"/>
<evidence type="ECO:0000256" key="3">
    <source>
        <dbReference type="ARBA" id="ARBA00022989"/>
    </source>
</evidence>
<sequence>MWFGRRMEVTGHAVTSPGKSVNPPPPFTDCLLPVDLLQTSVAGSAGGMAGPRPLLSRILRLAAAVSFLACACFPASVYGIRKDIGFSEPIICRSTVQGRYLISDHNGYVCSAFSINPWSHCCPETGDRFSCQGCKLDLQCCNTYEYCVSCCLNPSKTKKEDVLKLKVAKPITAGTYTNVFDFCMGRCRHSSASVVHENAYTSDFHHCFSMQQNSSGSTESSSLSKLLGINVVVGRPGESCSLVCKVRGQSCVPSRLSVLNKCEILQKYMRCKSGCFHSLGPDQPAEVVDEAPTSLEAESINHLLSGCVLSREVWAWLLRELKLNVLPPTSSSRFCSWWKRTATSLEKSLRKGFNSLVILVSWELWKHRNACVFDGVRPQAQTVLTQNPGACLYMQMDERLTCDGSHQHTRRLCPCA</sequence>
<accession>A0AAQ3U820</accession>
<name>A0AAQ3U820_PASNO</name>
<keyword evidence="3 9" id="KW-1133">Transmembrane helix</keyword>
<dbReference type="EMBL" id="CP144751">
    <property type="protein sequence ID" value="WVZ86584.1"/>
    <property type="molecule type" value="Genomic_DNA"/>
</dbReference>
<keyword evidence="4" id="KW-0333">Golgi apparatus</keyword>
<dbReference type="PANTHER" id="PTHR13481">
    <property type="entry name" value="SREBP REGULATING GENE PROTEIN"/>
    <property type="match status" value="1"/>
</dbReference>